<gene>
    <name evidence="4" type="ORF">Pcinc_019147</name>
</gene>
<organism evidence="4 5">
    <name type="scientific">Petrolisthes cinctipes</name>
    <name type="common">Flat porcelain crab</name>
    <dbReference type="NCBI Taxonomy" id="88211"/>
    <lineage>
        <taxon>Eukaryota</taxon>
        <taxon>Metazoa</taxon>
        <taxon>Ecdysozoa</taxon>
        <taxon>Arthropoda</taxon>
        <taxon>Crustacea</taxon>
        <taxon>Multicrustacea</taxon>
        <taxon>Malacostraca</taxon>
        <taxon>Eumalacostraca</taxon>
        <taxon>Eucarida</taxon>
        <taxon>Decapoda</taxon>
        <taxon>Pleocyemata</taxon>
        <taxon>Anomura</taxon>
        <taxon>Galatheoidea</taxon>
        <taxon>Porcellanidae</taxon>
        <taxon>Petrolisthes</taxon>
    </lineage>
</organism>
<dbReference type="EMBL" id="JAWQEG010001883">
    <property type="protein sequence ID" value="KAK3876004.1"/>
    <property type="molecule type" value="Genomic_DNA"/>
</dbReference>
<feature type="chain" id="PRO_5042079317" evidence="3">
    <location>
        <begin position="24"/>
        <end position="328"/>
    </location>
</feature>
<feature type="compositionally biased region" description="Low complexity" evidence="1">
    <location>
        <begin position="46"/>
        <end position="65"/>
    </location>
</feature>
<comment type="caution">
    <text evidence="4">The sequence shown here is derived from an EMBL/GenBank/DDBJ whole genome shotgun (WGS) entry which is preliminary data.</text>
</comment>
<name>A0AAE1FLF4_PETCI</name>
<evidence type="ECO:0000256" key="2">
    <source>
        <dbReference type="SAM" id="Phobius"/>
    </source>
</evidence>
<feature type="region of interest" description="Disordered" evidence="1">
    <location>
        <begin position="249"/>
        <end position="270"/>
    </location>
</feature>
<evidence type="ECO:0000313" key="4">
    <source>
        <dbReference type="EMBL" id="KAK3876004.1"/>
    </source>
</evidence>
<protein>
    <submittedName>
        <fullName evidence="4">Uncharacterized protein</fullName>
    </submittedName>
</protein>
<feature type="region of interest" description="Disordered" evidence="1">
    <location>
        <begin position="297"/>
        <end position="316"/>
    </location>
</feature>
<feature type="compositionally biased region" description="Low complexity" evidence="1">
    <location>
        <begin position="123"/>
        <end position="137"/>
    </location>
</feature>
<proteinExistence type="predicted"/>
<reference evidence="4" key="1">
    <citation type="submission" date="2023-10" db="EMBL/GenBank/DDBJ databases">
        <title>Genome assemblies of two species of porcelain crab, Petrolisthes cinctipes and Petrolisthes manimaculis (Anomura: Porcellanidae).</title>
        <authorList>
            <person name="Angst P."/>
        </authorList>
    </citation>
    <scope>NUCLEOTIDE SEQUENCE</scope>
    <source>
        <strain evidence="4">PB745_01</strain>
        <tissue evidence="4">Gill</tissue>
    </source>
</reference>
<keyword evidence="5" id="KW-1185">Reference proteome</keyword>
<keyword evidence="3" id="KW-0732">Signal</keyword>
<feature type="signal peptide" evidence="3">
    <location>
        <begin position="1"/>
        <end position="23"/>
    </location>
</feature>
<feature type="compositionally biased region" description="Polar residues" evidence="1">
    <location>
        <begin position="138"/>
        <end position="148"/>
    </location>
</feature>
<accession>A0AAE1FLF4</accession>
<feature type="region of interest" description="Disordered" evidence="1">
    <location>
        <begin position="46"/>
        <end position="175"/>
    </location>
</feature>
<keyword evidence="2" id="KW-0812">Transmembrane</keyword>
<keyword evidence="2" id="KW-1133">Transmembrane helix</keyword>
<keyword evidence="2" id="KW-0472">Membrane</keyword>
<dbReference type="AlphaFoldDB" id="A0AAE1FLF4"/>
<feature type="compositionally biased region" description="Low complexity" evidence="1">
    <location>
        <begin position="257"/>
        <end position="266"/>
    </location>
</feature>
<evidence type="ECO:0000256" key="1">
    <source>
        <dbReference type="SAM" id="MobiDB-lite"/>
    </source>
</evidence>
<sequence length="328" mass="35571">MAEVRGRVLVLCALCVCFCVVYGQQSTPRHGTAQYGQGGKIFTTSTTTTTSPFTQKQQQQYKQQFSGGGREVGKHHKPQTATDDGGDEHQKSTADSIDKNHQQHPEDSRNDDSPKYSSERQMTETQNTTTTTTIPATYNGSKSRSPAGNSEGAPRESASKRTVAAPQTKAQQLRSPPSLAGTLLLLLISLVIAGSLFVMLLCFLHKWRENMGPGRYPRVVYSMLRQSEEEPEDVLGEILINIGLADPVDFTQPPTPSSTSSTPSPQHSDHQLDLGIDVPCFTTVPLRTDEAAISLLHPGPEESDESKSHSGGGGVLCGRRMRMSVTVC</sequence>
<dbReference type="Proteomes" id="UP001286313">
    <property type="component" value="Unassembled WGS sequence"/>
</dbReference>
<feature type="transmembrane region" description="Helical" evidence="2">
    <location>
        <begin position="179"/>
        <end position="204"/>
    </location>
</feature>
<evidence type="ECO:0000256" key="3">
    <source>
        <dbReference type="SAM" id="SignalP"/>
    </source>
</evidence>
<feature type="compositionally biased region" description="Basic and acidic residues" evidence="1">
    <location>
        <begin position="87"/>
        <end position="122"/>
    </location>
</feature>
<evidence type="ECO:0000313" key="5">
    <source>
        <dbReference type="Proteomes" id="UP001286313"/>
    </source>
</evidence>